<evidence type="ECO:0000313" key="4">
    <source>
        <dbReference type="Proteomes" id="UP001363151"/>
    </source>
</evidence>
<feature type="chain" id="PRO_5045279587" description="PLAT domain-containing protein" evidence="2">
    <location>
        <begin position="25"/>
        <end position="195"/>
    </location>
</feature>
<proteinExistence type="predicted"/>
<evidence type="ECO:0000256" key="1">
    <source>
        <dbReference type="SAM" id="MobiDB-lite"/>
    </source>
</evidence>
<evidence type="ECO:0008006" key="5">
    <source>
        <dbReference type="Google" id="ProtNLM"/>
    </source>
</evidence>
<dbReference type="Proteomes" id="UP001363151">
    <property type="component" value="Unassembled WGS sequence"/>
</dbReference>
<feature type="signal peptide" evidence="2">
    <location>
        <begin position="1"/>
        <end position="24"/>
    </location>
</feature>
<gene>
    <name evidence="3" type="ORF">SO694_00013426</name>
</gene>
<keyword evidence="4" id="KW-1185">Reference proteome</keyword>
<name>A0ABR1G1E6_AURAN</name>
<comment type="caution">
    <text evidence="3">The sequence shown here is derived from an EMBL/GenBank/DDBJ whole genome shotgun (WGS) entry which is preliminary data.</text>
</comment>
<sequence>MHRCPRVLRVAAIAAALVAARAGASDCYTLTLRDSWGDGWNGAEWVFQANETFSEGTLDSGLVEEVSLCVASAPTCFAFEVRPGSYDSEISWDFDLVDVEGGAAPFARTEYWLLADGRVIESACDEEPLRPSAAPTYTRAPTHSVAPTASPPPSAAPTGDDTPVLSSGRLQGLVDAAGYASYGNATDVGCFDDPE</sequence>
<organism evidence="3 4">
    <name type="scientific">Aureococcus anophagefferens</name>
    <name type="common">Harmful bloom alga</name>
    <dbReference type="NCBI Taxonomy" id="44056"/>
    <lineage>
        <taxon>Eukaryota</taxon>
        <taxon>Sar</taxon>
        <taxon>Stramenopiles</taxon>
        <taxon>Ochrophyta</taxon>
        <taxon>Pelagophyceae</taxon>
        <taxon>Pelagomonadales</taxon>
        <taxon>Pelagomonadaceae</taxon>
        <taxon>Aureococcus</taxon>
    </lineage>
</organism>
<evidence type="ECO:0000313" key="3">
    <source>
        <dbReference type="EMBL" id="KAK7242281.1"/>
    </source>
</evidence>
<protein>
    <recommendedName>
        <fullName evidence="5">PLAT domain-containing protein</fullName>
    </recommendedName>
</protein>
<reference evidence="3 4" key="1">
    <citation type="submission" date="2024-03" db="EMBL/GenBank/DDBJ databases">
        <title>Aureococcus anophagefferens CCMP1851 and Kratosvirus quantuckense: Draft genome of a second virus-susceptible host strain in the model system.</title>
        <authorList>
            <person name="Chase E."/>
            <person name="Truchon A.R."/>
            <person name="Schepens W."/>
            <person name="Wilhelm S.W."/>
        </authorList>
    </citation>
    <scope>NUCLEOTIDE SEQUENCE [LARGE SCALE GENOMIC DNA]</scope>
    <source>
        <strain evidence="3 4">CCMP1851</strain>
    </source>
</reference>
<keyword evidence="2" id="KW-0732">Signal</keyword>
<evidence type="ECO:0000256" key="2">
    <source>
        <dbReference type="SAM" id="SignalP"/>
    </source>
</evidence>
<feature type="region of interest" description="Disordered" evidence="1">
    <location>
        <begin position="130"/>
        <end position="166"/>
    </location>
</feature>
<dbReference type="EMBL" id="JBBJCI010000146">
    <property type="protein sequence ID" value="KAK7242281.1"/>
    <property type="molecule type" value="Genomic_DNA"/>
</dbReference>
<accession>A0ABR1G1E6</accession>